<dbReference type="InterPro" id="IPR000836">
    <property type="entry name" value="PRTase_dom"/>
</dbReference>
<dbReference type="SMART" id="SM01400">
    <property type="entry name" value="Pribosyltran_N"/>
    <property type="match status" value="1"/>
</dbReference>
<dbReference type="CDD" id="cd06223">
    <property type="entry name" value="PRTases_typeI"/>
    <property type="match status" value="1"/>
</dbReference>
<evidence type="ECO:0000313" key="2">
    <source>
        <dbReference type="Proteomes" id="UP000181790"/>
    </source>
</evidence>
<dbReference type="GO" id="GO:0006164">
    <property type="term" value="P:purine nucleotide biosynthetic process"/>
    <property type="evidence" value="ECO:0007669"/>
    <property type="project" value="TreeGrafter"/>
</dbReference>
<accession>A0A1S2VPC7</accession>
<dbReference type="PANTHER" id="PTHR10210:SF41">
    <property type="entry name" value="RIBOSE-PHOSPHATE PYROPHOSPHOKINASE 1, CHLOROPLASTIC"/>
    <property type="match status" value="1"/>
</dbReference>
<proteinExistence type="predicted"/>
<dbReference type="InterPro" id="IPR005946">
    <property type="entry name" value="Rib-P_diPkinase"/>
</dbReference>
<dbReference type="AlphaFoldDB" id="A0A1S2VPC7"/>
<sequence>MLTLNLLEPAASAIAFERFLFPDGQPHITIKTESLPDHRESCRIITRMANANDVLLALLVHQTLSTLGFERIELVISYLTGARMDRVMTNGEPFSLKVIAGIINMAGFHKVAVFDPHSNVSTALLNRSHAIDNTRFVSDAIQNDQARFPAGNWCLVSPDAGALKKVHDVAQVIGAGHVVECLKTRDVKTGKLSGFKVFDGDLAGKTCYIADDICDGGGTFIGIAGQLRKHNAGRVVLIVSHGIFSKGFSLAGIDAIYTTDSFRTFDSVHDSLTVLPVMTYLTR</sequence>
<dbReference type="GO" id="GO:0000287">
    <property type="term" value="F:magnesium ion binding"/>
    <property type="evidence" value="ECO:0007669"/>
    <property type="project" value="InterPro"/>
</dbReference>
<dbReference type="NCBIfam" id="TIGR01251">
    <property type="entry name" value="ribP_PPkin"/>
    <property type="match status" value="1"/>
</dbReference>
<dbReference type="InterPro" id="IPR029057">
    <property type="entry name" value="PRTase-like"/>
</dbReference>
<name>A0A1S2VPC7_9BACT</name>
<dbReference type="GO" id="GO:0002189">
    <property type="term" value="C:ribose phosphate diphosphokinase complex"/>
    <property type="evidence" value="ECO:0007669"/>
    <property type="project" value="TreeGrafter"/>
</dbReference>
<dbReference type="SUPFAM" id="SSF53271">
    <property type="entry name" value="PRTase-like"/>
    <property type="match status" value="1"/>
</dbReference>
<organism evidence="1 2">
    <name type="scientific">Arsenicibacter rosenii</name>
    <dbReference type="NCBI Taxonomy" id="1750698"/>
    <lineage>
        <taxon>Bacteria</taxon>
        <taxon>Pseudomonadati</taxon>
        <taxon>Bacteroidota</taxon>
        <taxon>Cytophagia</taxon>
        <taxon>Cytophagales</taxon>
        <taxon>Spirosomataceae</taxon>
        <taxon>Arsenicibacter</taxon>
    </lineage>
</organism>
<keyword evidence="2" id="KW-1185">Reference proteome</keyword>
<dbReference type="PANTHER" id="PTHR10210">
    <property type="entry name" value="RIBOSE-PHOSPHATE DIPHOSPHOKINASE FAMILY MEMBER"/>
    <property type="match status" value="1"/>
</dbReference>
<protein>
    <submittedName>
        <fullName evidence="1">Uncharacterized protein</fullName>
    </submittedName>
</protein>
<dbReference type="GO" id="GO:0004749">
    <property type="term" value="F:ribose phosphate diphosphokinase activity"/>
    <property type="evidence" value="ECO:0007669"/>
    <property type="project" value="TreeGrafter"/>
</dbReference>
<dbReference type="RefSeq" id="WP_071501841.1">
    <property type="nucleotide sequence ID" value="NZ_MORL01000002.1"/>
</dbReference>
<comment type="caution">
    <text evidence="1">The sequence shown here is derived from an EMBL/GenBank/DDBJ whole genome shotgun (WGS) entry which is preliminary data.</text>
</comment>
<dbReference type="GO" id="GO:0006015">
    <property type="term" value="P:5-phosphoribose 1-diphosphate biosynthetic process"/>
    <property type="evidence" value="ECO:0007669"/>
    <property type="project" value="TreeGrafter"/>
</dbReference>
<dbReference type="Gene3D" id="3.40.50.2020">
    <property type="match status" value="2"/>
</dbReference>
<dbReference type="Proteomes" id="UP000181790">
    <property type="component" value="Unassembled WGS sequence"/>
</dbReference>
<reference evidence="1 2" key="1">
    <citation type="submission" date="2016-10" db="EMBL/GenBank/DDBJ databases">
        <title>Arsenicibacter rosenii gen. nov., sp. nov., an efficient arsenic-methylating bacterium isolated from an arsenic-contaminated paddy soil.</title>
        <authorList>
            <person name="Huang K."/>
        </authorList>
    </citation>
    <scope>NUCLEOTIDE SEQUENCE [LARGE SCALE GENOMIC DNA]</scope>
    <source>
        <strain evidence="1 2">SM-1</strain>
    </source>
</reference>
<dbReference type="OrthoDB" id="643885at2"/>
<dbReference type="GO" id="GO:0005737">
    <property type="term" value="C:cytoplasm"/>
    <property type="evidence" value="ECO:0007669"/>
    <property type="project" value="TreeGrafter"/>
</dbReference>
<evidence type="ECO:0000313" key="1">
    <source>
        <dbReference type="EMBL" id="OIN60046.1"/>
    </source>
</evidence>
<gene>
    <name evidence="1" type="ORF">BLX24_04125</name>
</gene>
<dbReference type="EMBL" id="MORL01000002">
    <property type="protein sequence ID" value="OIN60046.1"/>
    <property type="molecule type" value="Genomic_DNA"/>
</dbReference>